<keyword evidence="3" id="KW-1185">Reference proteome</keyword>
<sequence>MDRSSVPNYMKPTEASSGRARQPRARQRLAASTPEPATPQPAAPVAVPAPLSPPLASAHHSTSASPPSPTSSPSPASPSTPPPSLVLNVSEVSPILDISELSKQQILRYSRILTQASKFLASDIALFLQENLHINPRVQAVACDFVRAAFYYGRTLIQGTFAQLQWQIAMSDDTPMPLAESLSITNQAITNMRSMLRRLRLALEQANLPAHFPSTMVPSAGPYQLLHQALLERIDLSTLDDQNAGSLLCKYQVPVCVSQGLMIYYQYWSLTHREGLNLAEIATQAHPGFVKVEIPGGYPAMTFVALYPLPLPLPLHVDRFAVLLGCSKPQWGQLKEVAAVTRAARD</sequence>
<name>A0AAJ0HLT5_9PEZI</name>
<dbReference type="AlphaFoldDB" id="A0AAJ0HLT5"/>
<feature type="compositionally biased region" description="Pro residues" evidence="1">
    <location>
        <begin position="66"/>
        <end position="84"/>
    </location>
</feature>
<dbReference type="Proteomes" id="UP001275084">
    <property type="component" value="Unassembled WGS sequence"/>
</dbReference>
<feature type="compositionally biased region" description="Low complexity" evidence="1">
    <location>
        <begin position="43"/>
        <end position="65"/>
    </location>
</feature>
<evidence type="ECO:0000313" key="2">
    <source>
        <dbReference type="EMBL" id="KAK3357247.1"/>
    </source>
</evidence>
<organism evidence="2 3">
    <name type="scientific">Lasiosphaeria hispida</name>
    <dbReference type="NCBI Taxonomy" id="260671"/>
    <lineage>
        <taxon>Eukaryota</taxon>
        <taxon>Fungi</taxon>
        <taxon>Dikarya</taxon>
        <taxon>Ascomycota</taxon>
        <taxon>Pezizomycotina</taxon>
        <taxon>Sordariomycetes</taxon>
        <taxon>Sordariomycetidae</taxon>
        <taxon>Sordariales</taxon>
        <taxon>Lasiosphaeriaceae</taxon>
        <taxon>Lasiosphaeria</taxon>
    </lineage>
</organism>
<reference evidence="2" key="2">
    <citation type="submission" date="2023-06" db="EMBL/GenBank/DDBJ databases">
        <authorList>
            <consortium name="Lawrence Berkeley National Laboratory"/>
            <person name="Haridas S."/>
            <person name="Hensen N."/>
            <person name="Bonometti L."/>
            <person name="Westerberg I."/>
            <person name="Brannstrom I.O."/>
            <person name="Guillou S."/>
            <person name="Cros-Aarteil S."/>
            <person name="Calhoun S."/>
            <person name="Kuo A."/>
            <person name="Mondo S."/>
            <person name="Pangilinan J."/>
            <person name="Riley R."/>
            <person name="Labutti K."/>
            <person name="Andreopoulos B."/>
            <person name="Lipzen A."/>
            <person name="Chen C."/>
            <person name="Yanf M."/>
            <person name="Daum C."/>
            <person name="Ng V."/>
            <person name="Clum A."/>
            <person name="Steindorff A."/>
            <person name="Ohm R."/>
            <person name="Martin F."/>
            <person name="Silar P."/>
            <person name="Natvig D."/>
            <person name="Lalanne C."/>
            <person name="Gautier V."/>
            <person name="Ament-Velasquez S.L."/>
            <person name="Kruys A."/>
            <person name="Hutchinson M.I."/>
            <person name="Powell A.J."/>
            <person name="Barry K."/>
            <person name="Miller A.N."/>
            <person name="Grigoriev I.V."/>
            <person name="Debuchy R."/>
            <person name="Gladieux P."/>
            <person name="Thoren M.H."/>
            <person name="Johannesson H."/>
        </authorList>
    </citation>
    <scope>NUCLEOTIDE SEQUENCE</scope>
    <source>
        <strain evidence="2">CBS 955.72</strain>
    </source>
</reference>
<accession>A0AAJ0HLT5</accession>
<comment type="caution">
    <text evidence="2">The sequence shown here is derived from an EMBL/GenBank/DDBJ whole genome shotgun (WGS) entry which is preliminary data.</text>
</comment>
<evidence type="ECO:0000256" key="1">
    <source>
        <dbReference type="SAM" id="MobiDB-lite"/>
    </source>
</evidence>
<reference evidence="2" key="1">
    <citation type="journal article" date="2023" name="Mol. Phylogenet. Evol.">
        <title>Genome-scale phylogeny and comparative genomics of the fungal order Sordariales.</title>
        <authorList>
            <person name="Hensen N."/>
            <person name="Bonometti L."/>
            <person name="Westerberg I."/>
            <person name="Brannstrom I.O."/>
            <person name="Guillou S."/>
            <person name="Cros-Aarteil S."/>
            <person name="Calhoun S."/>
            <person name="Haridas S."/>
            <person name="Kuo A."/>
            <person name="Mondo S."/>
            <person name="Pangilinan J."/>
            <person name="Riley R."/>
            <person name="LaButti K."/>
            <person name="Andreopoulos B."/>
            <person name="Lipzen A."/>
            <person name="Chen C."/>
            <person name="Yan M."/>
            <person name="Daum C."/>
            <person name="Ng V."/>
            <person name="Clum A."/>
            <person name="Steindorff A."/>
            <person name="Ohm R.A."/>
            <person name="Martin F."/>
            <person name="Silar P."/>
            <person name="Natvig D.O."/>
            <person name="Lalanne C."/>
            <person name="Gautier V."/>
            <person name="Ament-Velasquez S.L."/>
            <person name="Kruys A."/>
            <person name="Hutchinson M.I."/>
            <person name="Powell A.J."/>
            <person name="Barry K."/>
            <person name="Miller A.N."/>
            <person name="Grigoriev I.V."/>
            <person name="Debuchy R."/>
            <person name="Gladieux P."/>
            <person name="Hiltunen Thoren M."/>
            <person name="Johannesson H."/>
        </authorList>
    </citation>
    <scope>NUCLEOTIDE SEQUENCE</scope>
    <source>
        <strain evidence="2">CBS 955.72</strain>
    </source>
</reference>
<dbReference type="EMBL" id="JAUIQD010000003">
    <property type="protein sequence ID" value="KAK3357247.1"/>
    <property type="molecule type" value="Genomic_DNA"/>
</dbReference>
<feature type="region of interest" description="Disordered" evidence="1">
    <location>
        <begin position="1"/>
        <end position="85"/>
    </location>
</feature>
<proteinExistence type="predicted"/>
<gene>
    <name evidence="2" type="ORF">B0T25DRAFT_151542</name>
</gene>
<protein>
    <submittedName>
        <fullName evidence="2">Uncharacterized protein</fullName>
    </submittedName>
</protein>
<evidence type="ECO:0000313" key="3">
    <source>
        <dbReference type="Proteomes" id="UP001275084"/>
    </source>
</evidence>